<accession>A0A1S8SDF0</accession>
<dbReference type="EMBL" id="LZZI01000015">
    <property type="protein sequence ID" value="OOM63242.1"/>
    <property type="molecule type" value="Genomic_DNA"/>
</dbReference>
<keyword evidence="1" id="KW-0812">Transmembrane</keyword>
<dbReference type="Pfam" id="PF13416">
    <property type="entry name" value="SBP_bac_8"/>
    <property type="match status" value="1"/>
</dbReference>
<gene>
    <name evidence="2" type="ORF">CLBCK_11750</name>
</gene>
<evidence type="ECO:0000313" key="3">
    <source>
        <dbReference type="Proteomes" id="UP000190973"/>
    </source>
</evidence>
<dbReference type="SUPFAM" id="SSF53850">
    <property type="entry name" value="Periplasmic binding protein-like II"/>
    <property type="match status" value="1"/>
</dbReference>
<comment type="caution">
    <text evidence="2">The sequence shown here is derived from an EMBL/GenBank/DDBJ whole genome shotgun (WGS) entry which is preliminary data.</text>
</comment>
<dbReference type="AlphaFoldDB" id="A0A1S8SDF0"/>
<dbReference type="PANTHER" id="PTHR43649:SF12">
    <property type="entry name" value="DIACETYLCHITOBIOSE BINDING PROTEIN DASA"/>
    <property type="match status" value="1"/>
</dbReference>
<dbReference type="Proteomes" id="UP000190973">
    <property type="component" value="Unassembled WGS sequence"/>
</dbReference>
<dbReference type="PANTHER" id="PTHR43649">
    <property type="entry name" value="ARABINOSE-BINDING PROTEIN-RELATED"/>
    <property type="match status" value="1"/>
</dbReference>
<keyword evidence="1" id="KW-1133">Transmembrane helix</keyword>
<evidence type="ECO:0000256" key="1">
    <source>
        <dbReference type="SAM" id="Phobius"/>
    </source>
</evidence>
<name>A0A1S8SDF0_CLOBE</name>
<dbReference type="InterPro" id="IPR050490">
    <property type="entry name" value="Bact_solute-bd_prot1"/>
</dbReference>
<sequence>MKMLSLKVWKGIIILTVVFMFFTTYGLFDKGVDNKVNNNYSEENWKSDTTPIVFDWYIDFSWFQTKWGINPVSKYVTDKTGVSLNLITPSGDETEKLNSMIETGKLPDFITLSAQSDGYKKIIQNGLALPLDKLSEQYDAYFMKVADKQKLEWYREGDGHIYCYPNFSSPVTDFNNFKEEKPSNQAFLVRKDIYEALGKPDMRTPEGFLNALERAKKEFHMSDGQELIPLGFHEFNESGNLSLDSILPNFLAVPREENGLVYDKDTDNEYIRWLKTLRMANEKGLLSREIFVDKRAQIEEKITEGRYFAMLYQSSDMSAQQLELYSRDKNKAYIAIDGPSNSKLDPPKLAGDSISGWTVTLISKSCKNPMRAMRFLSYLISEEGNKDLYLGIKGSTWDVIYGKEQFKPEVVDLLNKDRIAFDNKYGAASTYWMLEDGDLVQKWTPDNEEAIKMISDWARGKTYNYSLFDNVYTYDDSEEGVAFSRISTKWGSTLKKLLIAKNEEEFNSILNEFIIYRKEQGWDNLQKYAQQKYEENKKKLNVLR</sequence>
<dbReference type="InterPro" id="IPR006059">
    <property type="entry name" value="SBP"/>
</dbReference>
<dbReference type="Gene3D" id="3.40.190.10">
    <property type="entry name" value="Periplasmic binding protein-like II"/>
    <property type="match status" value="2"/>
</dbReference>
<feature type="transmembrane region" description="Helical" evidence="1">
    <location>
        <begin position="12"/>
        <end position="28"/>
    </location>
</feature>
<evidence type="ECO:0000313" key="2">
    <source>
        <dbReference type="EMBL" id="OOM63242.1"/>
    </source>
</evidence>
<protein>
    <recommendedName>
        <fullName evidence="4">ABC transporter substrate-binding protein</fullName>
    </recommendedName>
</protein>
<dbReference type="RefSeq" id="WP_077837900.1">
    <property type="nucleotide sequence ID" value="NZ_JABTAE010000001.1"/>
</dbReference>
<keyword evidence="1" id="KW-0472">Membrane</keyword>
<organism evidence="2 3">
    <name type="scientific">Clostridium beijerinckii</name>
    <name type="common">Clostridium MP</name>
    <dbReference type="NCBI Taxonomy" id="1520"/>
    <lineage>
        <taxon>Bacteria</taxon>
        <taxon>Bacillati</taxon>
        <taxon>Bacillota</taxon>
        <taxon>Clostridia</taxon>
        <taxon>Eubacteriales</taxon>
        <taxon>Clostridiaceae</taxon>
        <taxon>Clostridium</taxon>
    </lineage>
</organism>
<evidence type="ECO:0008006" key="4">
    <source>
        <dbReference type="Google" id="ProtNLM"/>
    </source>
</evidence>
<proteinExistence type="predicted"/>
<reference evidence="2 3" key="1">
    <citation type="submission" date="2016-05" db="EMBL/GenBank/DDBJ databases">
        <title>Microbial solvent formation.</title>
        <authorList>
            <person name="Poehlein A."/>
            <person name="Montoya Solano J.D."/>
            <person name="Flitsch S."/>
            <person name="Krabben P."/>
            <person name="Duerre P."/>
            <person name="Daniel R."/>
        </authorList>
    </citation>
    <scope>NUCLEOTIDE SEQUENCE [LARGE SCALE GENOMIC DNA]</scope>
    <source>
        <strain evidence="2 3">DSM 53</strain>
    </source>
</reference>